<protein>
    <submittedName>
        <fullName evidence="3">Uncharacterized protein</fullName>
    </submittedName>
</protein>
<keyword evidence="2" id="KW-0472">Membrane</keyword>
<feature type="region of interest" description="Disordered" evidence="1">
    <location>
        <begin position="112"/>
        <end position="141"/>
    </location>
</feature>
<accession>A0A7S2W0X3</accession>
<evidence type="ECO:0000256" key="2">
    <source>
        <dbReference type="SAM" id="Phobius"/>
    </source>
</evidence>
<keyword evidence="2" id="KW-1133">Transmembrane helix</keyword>
<proteinExistence type="predicted"/>
<feature type="transmembrane region" description="Helical" evidence="2">
    <location>
        <begin position="62"/>
        <end position="81"/>
    </location>
</feature>
<sequence>MARGMHPMVWSVVVLAAMTSVVLAIAAIGLGLAVWSLLVSTTPLLQLGITDTLQSVWPSMDLLTAFQVVPFVVFVTVAHLMTPLPSRAPLSPAAKLRSMEENDGVTLLGPKWSIPRNSSRGQLAHGMSSMARSDSRQSLRH</sequence>
<organism evidence="3">
    <name type="scientific">Rhizochromulina marina</name>
    <dbReference type="NCBI Taxonomy" id="1034831"/>
    <lineage>
        <taxon>Eukaryota</taxon>
        <taxon>Sar</taxon>
        <taxon>Stramenopiles</taxon>
        <taxon>Ochrophyta</taxon>
        <taxon>Dictyochophyceae</taxon>
        <taxon>Rhizochromulinales</taxon>
        <taxon>Rhizochromulina</taxon>
    </lineage>
</organism>
<gene>
    <name evidence="3" type="ORF">RMAR1173_LOCUS1099</name>
</gene>
<keyword evidence="2" id="KW-0812">Transmembrane</keyword>
<dbReference type="AlphaFoldDB" id="A0A7S2W0X3"/>
<reference evidence="3" key="1">
    <citation type="submission" date="2021-01" db="EMBL/GenBank/DDBJ databases">
        <authorList>
            <person name="Corre E."/>
            <person name="Pelletier E."/>
            <person name="Niang G."/>
            <person name="Scheremetjew M."/>
            <person name="Finn R."/>
            <person name="Kale V."/>
            <person name="Holt S."/>
            <person name="Cochrane G."/>
            <person name="Meng A."/>
            <person name="Brown T."/>
            <person name="Cohen L."/>
        </authorList>
    </citation>
    <scope>NUCLEOTIDE SEQUENCE</scope>
    <source>
        <strain evidence="3">CCMP1243</strain>
    </source>
</reference>
<evidence type="ECO:0000313" key="3">
    <source>
        <dbReference type="EMBL" id="CAD9661672.1"/>
    </source>
</evidence>
<name>A0A7S2W0X3_9STRA</name>
<dbReference type="EMBL" id="HBHJ01001709">
    <property type="protein sequence ID" value="CAD9661672.1"/>
    <property type="molecule type" value="Transcribed_RNA"/>
</dbReference>
<feature type="transmembrane region" description="Helical" evidence="2">
    <location>
        <begin position="12"/>
        <end position="38"/>
    </location>
</feature>
<evidence type="ECO:0000256" key="1">
    <source>
        <dbReference type="SAM" id="MobiDB-lite"/>
    </source>
</evidence>